<dbReference type="STRING" id="1423792.FD09_GL000232"/>
<proteinExistence type="predicted"/>
<comment type="caution">
    <text evidence="2">The sequence shown here is derived from an EMBL/GenBank/DDBJ whole genome shotgun (WGS) entry which is preliminary data.</text>
</comment>
<keyword evidence="3" id="KW-1185">Reference proteome</keyword>
<dbReference type="Proteomes" id="UP000051330">
    <property type="component" value="Unassembled WGS sequence"/>
</dbReference>
<dbReference type="EMBL" id="AZEC01000001">
    <property type="protein sequence ID" value="KRL14579.1"/>
    <property type="molecule type" value="Genomic_DNA"/>
</dbReference>
<dbReference type="SUPFAM" id="SSF51445">
    <property type="entry name" value="(Trans)glycosidases"/>
    <property type="match status" value="1"/>
</dbReference>
<evidence type="ECO:0000313" key="3">
    <source>
        <dbReference type="Proteomes" id="UP000051330"/>
    </source>
</evidence>
<dbReference type="CDD" id="cd03143">
    <property type="entry name" value="A4_beta-galactosidase_middle_domain"/>
    <property type="match status" value="1"/>
</dbReference>
<sequence length="656" mass="74367">MTSHLPYRQIHLDFHTPELGSPIATDFDPQEFTKTLLAAGVDSITLFAKDHHGYAFYDTDAANHHPDLHINLLSQQVDAAHEAGIKAPIYLSVGFDEFIGNQHPEWFQRNQDGEVLQGQASVIKPLDPGFKRLCLNSPYVDYLKAQIVDVIQHFEGRLDGLFFDIIRQSPCYCHTCMAKMNAAGIDATDPQQVQHYADEVTVHFENDLSAFIRAQVPDCPIFYNAGSINPTIRKTLKDNSHLEIEALASSLWGYGYFPATVRYAKNLGMDYLGMTSKFHFGWADFGSYKNPAALEYEVFLILAHGGKVSIGDQMYPNGRLQPHTYDLIGNVFNQIKPLEAYLDDTRSLADIAIVYPDRQVGEKIPAALAGAVAMLNEAHLSFDVVDAVMDWSRYRLIVLPDGVTPTEQLVDRVNAFTAAGGKVLSSFHAGFAQNQFAFKNFPVQFVQHNPYKTNYWIRNGEDFEQVLYRSGMNTTLTEGAKSLALIYEPWFNRTYQHFYSHMQAPFHQKTDYPAIAQNDAFVFFAHPIFTLYNATANHNYKVAVIDAIQSLLNADTIIQSNLPSTADVVLNEQPDQQRYVLHLLHYVQQHRSKYSDIIEDKLPLVDIDFSLHLPKEIKRIERVSDHQEIPFTVENGRVKFSLDRHIGHDMFVLETV</sequence>
<dbReference type="InterPro" id="IPR013738">
    <property type="entry name" value="Beta_galactosidase_Trimer"/>
</dbReference>
<dbReference type="Gene3D" id="3.20.20.80">
    <property type="entry name" value="Glycosidases"/>
    <property type="match status" value="1"/>
</dbReference>
<feature type="domain" description="Beta-galactosidase trimerisation" evidence="1">
    <location>
        <begin position="375"/>
        <end position="434"/>
    </location>
</feature>
<dbReference type="AlphaFoldDB" id="A0A0R1NC75"/>
<reference evidence="2 3" key="1">
    <citation type="journal article" date="2015" name="Genome Announc.">
        <title>Expanding the biotechnology potential of lactobacilli through comparative genomics of 213 strains and associated genera.</title>
        <authorList>
            <person name="Sun Z."/>
            <person name="Harris H.M."/>
            <person name="McCann A."/>
            <person name="Guo C."/>
            <person name="Argimon S."/>
            <person name="Zhang W."/>
            <person name="Yang X."/>
            <person name="Jeffery I.B."/>
            <person name="Cooney J.C."/>
            <person name="Kagawa T.F."/>
            <person name="Liu W."/>
            <person name="Song Y."/>
            <person name="Salvetti E."/>
            <person name="Wrobel A."/>
            <person name="Rasinkangas P."/>
            <person name="Parkhill J."/>
            <person name="Rea M.C."/>
            <person name="O'Sullivan O."/>
            <person name="Ritari J."/>
            <person name="Douillard F.P."/>
            <person name="Paul Ross R."/>
            <person name="Yang R."/>
            <person name="Briner A.E."/>
            <person name="Felis G.E."/>
            <person name="de Vos W.M."/>
            <person name="Barrangou R."/>
            <person name="Klaenhammer T.R."/>
            <person name="Caufield P.W."/>
            <person name="Cui Y."/>
            <person name="Zhang H."/>
            <person name="O'Toole P.W."/>
        </authorList>
    </citation>
    <scope>NUCLEOTIDE SEQUENCE [LARGE SCALE GENOMIC DNA]</scope>
    <source>
        <strain evidence="2 3">DSM 12744</strain>
    </source>
</reference>
<name>A0A0R1NC75_9LACO</name>
<dbReference type="InterPro" id="IPR017853">
    <property type="entry name" value="GH"/>
</dbReference>
<dbReference type="RefSeq" id="WP_162261459.1">
    <property type="nucleotide sequence ID" value="NZ_AZEC01000001.1"/>
</dbReference>
<dbReference type="SUPFAM" id="SSF52317">
    <property type="entry name" value="Class I glutamine amidotransferase-like"/>
    <property type="match status" value="1"/>
</dbReference>
<protein>
    <recommendedName>
        <fullName evidence="1">Beta-galactosidase trimerisation domain-containing protein</fullName>
    </recommendedName>
</protein>
<dbReference type="Gene3D" id="3.40.50.880">
    <property type="match status" value="1"/>
</dbReference>
<dbReference type="InterPro" id="IPR028212">
    <property type="entry name" value="GHL6"/>
</dbReference>
<accession>A0A0R1NC75</accession>
<gene>
    <name evidence="2" type="ORF">FD09_GL000232</name>
</gene>
<dbReference type="GO" id="GO:0004565">
    <property type="term" value="F:beta-galactosidase activity"/>
    <property type="evidence" value="ECO:0007669"/>
    <property type="project" value="InterPro"/>
</dbReference>
<dbReference type="GO" id="GO:0005975">
    <property type="term" value="P:carbohydrate metabolic process"/>
    <property type="evidence" value="ECO:0007669"/>
    <property type="project" value="InterPro"/>
</dbReference>
<organism evidence="2 3">
    <name type="scientific">Schleiferilactobacillus perolens DSM 12744</name>
    <dbReference type="NCBI Taxonomy" id="1423792"/>
    <lineage>
        <taxon>Bacteria</taxon>
        <taxon>Bacillati</taxon>
        <taxon>Bacillota</taxon>
        <taxon>Bacilli</taxon>
        <taxon>Lactobacillales</taxon>
        <taxon>Lactobacillaceae</taxon>
        <taxon>Schleiferilactobacillus</taxon>
    </lineage>
</organism>
<dbReference type="PATRIC" id="fig|1423792.3.peg.236"/>
<dbReference type="InterPro" id="IPR029062">
    <property type="entry name" value="Class_I_gatase-like"/>
</dbReference>
<evidence type="ECO:0000259" key="1">
    <source>
        <dbReference type="Pfam" id="PF08532"/>
    </source>
</evidence>
<evidence type="ECO:0000313" key="2">
    <source>
        <dbReference type="EMBL" id="KRL14579.1"/>
    </source>
</evidence>
<dbReference type="Pfam" id="PF14871">
    <property type="entry name" value="GHL6"/>
    <property type="match status" value="1"/>
</dbReference>
<dbReference type="Pfam" id="PF08532">
    <property type="entry name" value="Glyco_hydro_42M"/>
    <property type="match status" value="1"/>
</dbReference>